<proteinExistence type="predicted"/>
<reference evidence="1 2" key="1">
    <citation type="journal article" date="2011" name="Genome Res.">
        <title>Phylogeny-wide analysis of social amoeba genomes highlights ancient origins for complex intercellular communication.</title>
        <authorList>
            <person name="Heidel A.J."/>
            <person name="Lawal H.M."/>
            <person name="Felder M."/>
            <person name="Schilde C."/>
            <person name="Helps N.R."/>
            <person name="Tunggal B."/>
            <person name="Rivero F."/>
            <person name="John U."/>
            <person name="Schleicher M."/>
            <person name="Eichinger L."/>
            <person name="Platzer M."/>
            <person name="Noegel A.A."/>
            <person name="Schaap P."/>
            <person name="Gloeckner G."/>
        </authorList>
    </citation>
    <scope>NUCLEOTIDE SEQUENCE [LARGE SCALE GENOMIC DNA]</scope>
    <source>
        <strain evidence="2">ATCC 26659 / Pp 5 / PN500</strain>
    </source>
</reference>
<sequence length="175" mass="19999">MNSKFISKHKDQFEIINVYLNKLINDKLIVYAIDPKSDLFETKESYGDRILGCQIYKIITNECRITPSPSTCQNIFQHSASNLALSQLYDQLPISDFIVGPEPVSTKKKGDIMEVIICELKESKDKIAKQLLKLMILVLIQHAIFKNYTKEFTLAKICNTHTMLTITISLLSLLE</sequence>
<dbReference type="InParanoid" id="D3BVH3"/>
<organism evidence="1 2">
    <name type="scientific">Heterostelium pallidum (strain ATCC 26659 / Pp 5 / PN500)</name>
    <name type="common">Cellular slime mold</name>
    <name type="synonym">Polysphondylium pallidum</name>
    <dbReference type="NCBI Taxonomy" id="670386"/>
    <lineage>
        <taxon>Eukaryota</taxon>
        <taxon>Amoebozoa</taxon>
        <taxon>Evosea</taxon>
        <taxon>Eumycetozoa</taxon>
        <taxon>Dictyostelia</taxon>
        <taxon>Acytosteliales</taxon>
        <taxon>Acytosteliaceae</taxon>
        <taxon>Heterostelium</taxon>
    </lineage>
</organism>
<protein>
    <submittedName>
        <fullName evidence="1">Uncharacterized protein</fullName>
    </submittedName>
</protein>
<dbReference type="GeneID" id="31367032"/>
<comment type="caution">
    <text evidence="1">The sequence shown here is derived from an EMBL/GenBank/DDBJ whole genome shotgun (WGS) entry which is preliminary data.</text>
</comment>
<dbReference type="EMBL" id="ADBJ01000062">
    <property type="protein sequence ID" value="EFA74596.1"/>
    <property type="molecule type" value="Genomic_DNA"/>
</dbReference>
<dbReference type="RefSeq" id="XP_020426730.1">
    <property type="nucleotide sequence ID" value="XM_020582314.1"/>
</dbReference>
<name>D3BVH3_HETP5</name>
<gene>
    <name evidence="1" type="ORF">PPL_11564</name>
</gene>
<keyword evidence="2" id="KW-1185">Reference proteome</keyword>
<evidence type="ECO:0000313" key="2">
    <source>
        <dbReference type="Proteomes" id="UP000001396"/>
    </source>
</evidence>
<evidence type="ECO:0000313" key="1">
    <source>
        <dbReference type="EMBL" id="EFA74596.1"/>
    </source>
</evidence>
<accession>D3BVH3</accession>
<dbReference type="AlphaFoldDB" id="D3BVH3"/>
<dbReference type="Proteomes" id="UP000001396">
    <property type="component" value="Unassembled WGS sequence"/>
</dbReference>